<dbReference type="GO" id="GO:0034976">
    <property type="term" value="P:response to endoplasmic reticulum stress"/>
    <property type="evidence" value="ECO:0000318"/>
    <property type="project" value="GO_Central"/>
</dbReference>
<dbReference type="AlphaFoldDB" id="B3SBK1"/>
<reference evidence="2 3" key="1">
    <citation type="journal article" date="2008" name="Nature">
        <title>The Trichoplax genome and the nature of placozoans.</title>
        <authorList>
            <person name="Srivastava M."/>
            <person name="Begovic E."/>
            <person name="Chapman J."/>
            <person name="Putnam N.H."/>
            <person name="Hellsten U."/>
            <person name="Kawashima T."/>
            <person name="Kuo A."/>
            <person name="Mitros T."/>
            <person name="Salamov A."/>
            <person name="Carpenter M.L."/>
            <person name="Signorovitch A.Y."/>
            <person name="Moreno M.A."/>
            <person name="Kamm K."/>
            <person name="Grimwood J."/>
            <person name="Schmutz J."/>
            <person name="Shapiro H."/>
            <person name="Grigoriev I.V."/>
            <person name="Buss L.W."/>
            <person name="Schierwater B."/>
            <person name="Dellaporta S.L."/>
            <person name="Rokhsar D.S."/>
        </authorList>
    </citation>
    <scope>NUCLEOTIDE SEQUENCE [LARGE SCALE GENOMIC DNA]</scope>
    <source>
        <strain evidence="2 3">Grell-BS-1999</strain>
    </source>
</reference>
<feature type="compositionally biased region" description="Acidic residues" evidence="1">
    <location>
        <begin position="233"/>
        <end position="244"/>
    </location>
</feature>
<feature type="compositionally biased region" description="Basic and acidic residues" evidence="1">
    <location>
        <begin position="287"/>
        <end position="303"/>
    </location>
</feature>
<dbReference type="GO" id="GO:0005783">
    <property type="term" value="C:endoplasmic reticulum"/>
    <property type="evidence" value="ECO:0000318"/>
    <property type="project" value="GO_Central"/>
</dbReference>
<dbReference type="OrthoDB" id="5976067at2759"/>
<evidence type="ECO:0008006" key="4">
    <source>
        <dbReference type="Google" id="ProtNLM"/>
    </source>
</evidence>
<organism evidence="2 3">
    <name type="scientific">Trichoplax adhaerens</name>
    <name type="common">Trichoplax reptans</name>
    <dbReference type="NCBI Taxonomy" id="10228"/>
    <lineage>
        <taxon>Eukaryota</taxon>
        <taxon>Metazoa</taxon>
        <taxon>Placozoa</taxon>
        <taxon>Uniplacotomia</taxon>
        <taxon>Trichoplacea</taxon>
        <taxon>Trichoplacidae</taxon>
        <taxon>Trichoplax</taxon>
    </lineage>
</organism>
<dbReference type="GeneID" id="6758827"/>
<evidence type="ECO:0000313" key="2">
    <source>
        <dbReference type="EMBL" id="EDV19872.1"/>
    </source>
</evidence>
<dbReference type="PANTHER" id="PTHR16489:SF12">
    <property type="entry name" value="GH11727P"/>
    <property type="match status" value="1"/>
</dbReference>
<name>B3SBK1_TRIAD</name>
<sequence>MGLGDLRHDDCSEYDPLMSHCYKSNGTELCRCDSLGYHHQLCHNHDYNGIGPPHQRNSGSISPSSIVDGNSDDSDDCNINSHQFTYRCIHCPHRLCNDSPKNGSTVNNNLLQLENEILHCNFNAPEMLYPDNKHTNSNINYLRDDNPSNGDKKFQKYQSTQTTNEMDTLLLDDYVEIIIDQNNFSHHDNDHQEDTPLTNFNYGNDRKHDHQNTSVEIEKATNSDEELRSWSDVSDDDDDDDDNQSPEALINHEEQQEIWESFATSSLSNRLTCCTKSLNNGIISVGERSKKENHQDYRNKNDSQPDSVNKATGSSRNVIGLDSRCKLKYEEKMKLREKDNHNWSDDDDSSSPSRPTRVHFKPGKQLEEVHLMVTWNFAYRAARKATWCQYRIDHIRFLNRIKKVEEAIRYVFQPQHREKMLQYITLSAQ</sequence>
<dbReference type="EMBL" id="DS985265">
    <property type="protein sequence ID" value="EDV19872.1"/>
    <property type="molecule type" value="Genomic_DNA"/>
</dbReference>
<dbReference type="Proteomes" id="UP000009022">
    <property type="component" value="Unassembled WGS sequence"/>
</dbReference>
<feature type="region of interest" description="Disordered" evidence="1">
    <location>
        <begin position="185"/>
        <end position="246"/>
    </location>
</feature>
<feature type="region of interest" description="Disordered" evidence="1">
    <location>
        <begin position="285"/>
        <end position="315"/>
    </location>
</feature>
<accession>B3SBK1</accession>
<dbReference type="eggNOG" id="ENOG502TBW9">
    <property type="taxonomic scope" value="Eukaryota"/>
</dbReference>
<dbReference type="PANTHER" id="PTHR16489">
    <property type="entry name" value="GH11727P"/>
    <property type="match status" value="1"/>
</dbReference>
<feature type="compositionally biased region" description="Basic and acidic residues" evidence="1">
    <location>
        <begin position="185"/>
        <end position="194"/>
    </location>
</feature>
<dbReference type="RefSeq" id="XP_002117614.1">
    <property type="nucleotide sequence ID" value="XM_002117578.1"/>
</dbReference>
<evidence type="ECO:0000313" key="3">
    <source>
        <dbReference type="Proteomes" id="UP000009022"/>
    </source>
</evidence>
<dbReference type="GO" id="GO:0019888">
    <property type="term" value="F:protein phosphatase regulator activity"/>
    <property type="evidence" value="ECO:0000318"/>
    <property type="project" value="GO_Central"/>
</dbReference>
<proteinExistence type="predicted"/>
<feature type="compositionally biased region" description="Basic and acidic residues" evidence="1">
    <location>
        <begin position="204"/>
        <end position="229"/>
    </location>
</feature>
<dbReference type="InterPro" id="IPR051254">
    <property type="entry name" value="PPP1R15"/>
</dbReference>
<keyword evidence="3" id="KW-1185">Reference proteome</keyword>
<dbReference type="InParanoid" id="B3SBK1"/>
<dbReference type="HOGENOM" id="CLU_639899_0_0_1"/>
<feature type="region of interest" description="Disordered" evidence="1">
    <location>
        <begin position="53"/>
        <end position="72"/>
    </location>
</feature>
<protein>
    <recommendedName>
        <fullName evidence="4">Protein phosphatase 1 regulatory subunit 15A/B C-terminal domain-containing protein</fullName>
    </recommendedName>
</protein>
<dbReference type="CTD" id="6758827"/>
<dbReference type="GO" id="GO:0000164">
    <property type="term" value="C:protein phosphatase type 1 complex"/>
    <property type="evidence" value="ECO:0000318"/>
    <property type="project" value="GO_Central"/>
</dbReference>
<evidence type="ECO:0000256" key="1">
    <source>
        <dbReference type="SAM" id="MobiDB-lite"/>
    </source>
</evidence>
<feature type="compositionally biased region" description="Polar residues" evidence="1">
    <location>
        <begin position="304"/>
        <end position="315"/>
    </location>
</feature>
<dbReference type="STRING" id="10228.B3SBK1"/>
<gene>
    <name evidence="2" type="ORF">TRIADDRAFT_61644</name>
</gene>
<dbReference type="KEGG" id="tad:TRIADDRAFT_61644"/>
<feature type="region of interest" description="Disordered" evidence="1">
    <location>
        <begin position="338"/>
        <end position="359"/>
    </location>
</feature>